<dbReference type="Proteomes" id="UP000095286">
    <property type="component" value="Unplaced"/>
</dbReference>
<proteinExistence type="predicted"/>
<reference evidence="2" key="1">
    <citation type="submission" date="2016-11" db="UniProtKB">
        <authorList>
            <consortium name="WormBaseParasite"/>
        </authorList>
    </citation>
    <scope>IDENTIFICATION</scope>
    <source>
        <strain evidence="2">KR3021</strain>
    </source>
</reference>
<evidence type="ECO:0000313" key="2">
    <source>
        <dbReference type="WBParaSite" id="RSKR_0000893500.1"/>
    </source>
</evidence>
<dbReference type="WBParaSite" id="RSKR_0000893500.1">
    <property type="protein sequence ID" value="RSKR_0000893500.1"/>
    <property type="gene ID" value="RSKR_0000893500"/>
</dbReference>
<accession>A0AC35U9E4</accession>
<name>A0AC35U9E4_9BILA</name>
<sequence>MHYLKLKKERQHQRFRRSNEQFHYQDISDYDDCEFVANITIGNEETHFKVVLDTGSANLWVPEISCLKNDRRRKRSLLPYPYNECPDYCISSAITLSACIMLCPVDCCKFAKHDPSPKSKPNFDSDSTSACVTKNKFDPYRSLTFKKIPRSFSVSYGTGDCSGYYGVDTVRMGDIGIQDRLTIPNTYFGLATHVGDFFATDPVDGIFGLSLQSQQGVPTPLVHAAQIGVLKPEPIFTIYLQGLGQMGYKDRAGRFTYGGLDEEHCDPVETWVALTSTRFWQFQIHEVKFGEVNVKDMWETISDSGTSFVLGPQGVTDEIAKQIGAVFDPLLENYYFPCEKEFDGLDITIGSHKYHITRRNLMIKDHKGRCALAICPKGAGFGPTWVLGIPFLKEYCNVHDIGKKLLGFARVKTF</sequence>
<organism evidence="1 2">
    <name type="scientific">Rhabditophanes sp. KR3021</name>
    <dbReference type="NCBI Taxonomy" id="114890"/>
    <lineage>
        <taxon>Eukaryota</taxon>
        <taxon>Metazoa</taxon>
        <taxon>Ecdysozoa</taxon>
        <taxon>Nematoda</taxon>
        <taxon>Chromadorea</taxon>
        <taxon>Rhabditida</taxon>
        <taxon>Tylenchina</taxon>
        <taxon>Panagrolaimomorpha</taxon>
        <taxon>Strongyloidoidea</taxon>
        <taxon>Alloionematidae</taxon>
        <taxon>Rhabditophanes</taxon>
    </lineage>
</organism>
<protein>
    <submittedName>
        <fullName evidence="2">Peptidase A1 domain-containing protein</fullName>
    </submittedName>
</protein>
<evidence type="ECO:0000313" key="1">
    <source>
        <dbReference type="Proteomes" id="UP000095286"/>
    </source>
</evidence>